<name>A0A7X6R0Q9_9CELL</name>
<dbReference type="RefSeq" id="WP_168631512.1">
    <property type="nucleotide sequence ID" value="NZ_BONL01000019.1"/>
</dbReference>
<evidence type="ECO:0000313" key="2">
    <source>
        <dbReference type="EMBL" id="NKY24397.1"/>
    </source>
</evidence>
<accession>A0A7X6R0Q9</accession>
<feature type="region of interest" description="Disordered" evidence="1">
    <location>
        <begin position="71"/>
        <end position="116"/>
    </location>
</feature>
<dbReference type="Proteomes" id="UP000581206">
    <property type="component" value="Unassembled WGS sequence"/>
</dbReference>
<evidence type="ECO:0000313" key="3">
    <source>
        <dbReference type="Proteomes" id="UP000581206"/>
    </source>
</evidence>
<feature type="compositionally biased region" description="Low complexity" evidence="1">
    <location>
        <begin position="71"/>
        <end position="96"/>
    </location>
</feature>
<comment type="caution">
    <text evidence="2">The sequence shown here is derived from an EMBL/GenBank/DDBJ whole genome shotgun (WGS) entry which is preliminary data.</text>
</comment>
<protein>
    <submittedName>
        <fullName evidence="2">Uncharacterized protein</fullName>
    </submittedName>
</protein>
<evidence type="ECO:0000256" key="1">
    <source>
        <dbReference type="SAM" id="MobiDB-lite"/>
    </source>
</evidence>
<dbReference type="AlphaFoldDB" id="A0A7X6R0Q9"/>
<sequence length="116" mass="11817">MASLSTDTQTYRDKLRAAIDARMTLVDGLATAAASRNAALVALDEAEASYAREYRAALSAGWTERELRDAGLAAPTAARGTGTRRAGRSRGASATPLAPAAVPQGGTGEVGEPLAS</sequence>
<reference evidence="2 3" key="1">
    <citation type="submission" date="2020-04" db="EMBL/GenBank/DDBJ databases">
        <title>MicrobeNet Type strains.</title>
        <authorList>
            <person name="Nicholson A.C."/>
        </authorList>
    </citation>
    <scope>NUCLEOTIDE SEQUENCE [LARGE SCALE GENOMIC DNA]</scope>
    <source>
        <strain evidence="2 3">ATCC BAA-788</strain>
    </source>
</reference>
<keyword evidence="3" id="KW-1185">Reference proteome</keyword>
<gene>
    <name evidence="2" type="ORF">HGA03_17185</name>
</gene>
<organism evidence="2 3">
    <name type="scientific">Cellulomonas denverensis</name>
    <dbReference type="NCBI Taxonomy" id="264297"/>
    <lineage>
        <taxon>Bacteria</taxon>
        <taxon>Bacillati</taxon>
        <taxon>Actinomycetota</taxon>
        <taxon>Actinomycetes</taxon>
        <taxon>Micrococcales</taxon>
        <taxon>Cellulomonadaceae</taxon>
        <taxon>Cellulomonas</taxon>
    </lineage>
</organism>
<dbReference type="EMBL" id="JAAXOX010000014">
    <property type="protein sequence ID" value="NKY24397.1"/>
    <property type="molecule type" value="Genomic_DNA"/>
</dbReference>
<proteinExistence type="predicted"/>